<name>A0A290XHC7_9GAMM</name>
<keyword evidence="9" id="KW-0625">Polysaccharide transport</keyword>
<proteinExistence type="inferred from homology"/>
<dbReference type="PANTHER" id="PTHR30413:SF10">
    <property type="entry name" value="CAPSULE POLYSACCHARIDE EXPORT INNER-MEMBRANE PROTEIN CTRC"/>
    <property type="match status" value="1"/>
</dbReference>
<sequence>MAFPPRFCLLGPDRWNVSMSQPTSWTLPIRQRSLIGILTWREIATRYRGALLGVSWAIVTPLLMLAVFTLVFGVVLQSRWPQAEDQGVGMFALQLLAGLLLHGILAESFGRAPALVVQQTNYVTKVVFPLEALAWVAALSAAFHGVLGLALLWLINGVWGTGFSLTQLALPLVVAPYLVLLVGLTLLFAALGVYLRDLQQVVGSLVMVCMFLGPVLFPRSNMPQGLRDWLLLNPLTVPVEQFRQVMFHETWPDWTLLASYTFAALLIYAVGAAVFGLLKRGFADVL</sequence>
<keyword evidence="6 11" id="KW-0812">Transmembrane</keyword>
<dbReference type="PROSITE" id="PS51012">
    <property type="entry name" value="ABC_TM2"/>
    <property type="match status" value="1"/>
</dbReference>
<evidence type="ECO:0000256" key="5">
    <source>
        <dbReference type="ARBA" id="ARBA00022597"/>
    </source>
</evidence>
<evidence type="ECO:0000256" key="11">
    <source>
        <dbReference type="RuleBase" id="RU361157"/>
    </source>
</evidence>
<comment type="subcellular location">
    <subcellularLocation>
        <location evidence="11">Cell inner membrane</location>
        <topology evidence="11">Multi-pass membrane protein</topology>
    </subcellularLocation>
    <subcellularLocation>
        <location evidence="1">Cell membrane</location>
        <topology evidence="1">Multi-pass membrane protein</topology>
    </subcellularLocation>
</comment>
<dbReference type="Proteomes" id="UP000218968">
    <property type="component" value="Chromosome"/>
</dbReference>
<organism evidence="13 14">
    <name type="scientific">Luteimonas chenhongjianii</name>
    <dbReference type="NCBI Taxonomy" id="2006110"/>
    <lineage>
        <taxon>Bacteria</taxon>
        <taxon>Pseudomonadati</taxon>
        <taxon>Pseudomonadota</taxon>
        <taxon>Gammaproteobacteria</taxon>
        <taxon>Lysobacterales</taxon>
        <taxon>Lysobacteraceae</taxon>
        <taxon>Luteimonas</taxon>
    </lineage>
</organism>
<dbReference type="GO" id="GO:0043190">
    <property type="term" value="C:ATP-binding cassette (ABC) transporter complex"/>
    <property type="evidence" value="ECO:0007669"/>
    <property type="project" value="InterPro"/>
</dbReference>
<dbReference type="InterPro" id="IPR013525">
    <property type="entry name" value="ABC2_TM"/>
</dbReference>
<keyword evidence="10 11" id="KW-0472">Membrane</keyword>
<evidence type="ECO:0000256" key="1">
    <source>
        <dbReference type="ARBA" id="ARBA00004651"/>
    </source>
</evidence>
<feature type="transmembrane region" description="Helical" evidence="11">
    <location>
        <begin position="201"/>
        <end position="217"/>
    </location>
</feature>
<dbReference type="GO" id="GO:0140359">
    <property type="term" value="F:ABC-type transporter activity"/>
    <property type="evidence" value="ECO:0007669"/>
    <property type="project" value="InterPro"/>
</dbReference>
<dbReference type="AlphaFoldDB" id="A0A290XHC7"/>
<evidence type="ECO:0000259" key="12">
    <source>
        <dbReference type="PROSITE" id="PS51012"/>
    </source>
</evidence>
<evidence type="ECO:0000256" key="6">
    <source>
        <dbReference type="ARBA" id="ARBA00022692"/>
    </source>
</evidence>
<reference evidence="14" key="1">
    <citation type="submission" date="2017-09" db="EMBL/GenBank/DDBJ databases">
        <title>Luteimonas liuhanmingii sp.nov., isolated from the intestinal contents of Tibetan Plateau Pika in Yushu, Qinghai Province, China.</title>
        <authorList>
            <person name="Gui Z."/>
        </authorList>
    </citation>
    <scope>NUCLEOTIDE SEQUENCE [LARGE SCALE GENOMIC DNA]</scope>
    <source>
        <strain evidence="14">100111</strain>
    </source>
</reference>
<keyword evidence="3 11" id="KW-0813">Transport</keyword>
<evidence type="ECO:0000256" key="7">
    <source>
        <dbReference type="ARBA" id="ARBA00022903"/>
    </source>
</evidence>
<feature type="transmembrane region" description="Helical" evidence="11">
    <location>
        <begin position="126"/>
        <end position="155"/>
    </location>
</feature>
<evidence type="ECO:0000256" key="4">
    <source>
        <dbReference type="ARBA" id="ARBA00022475"/>
    </source>
</evidence>
<keyword evidence="7" id="KW-0972">Capsule biogenesis/degradation</keyword>
<feature type="domain" description="ABC transmembrane type-2" evidence="12">
    <location>
        <begin position="52"/>
        <end position="278"/>
    </location>
</feature>
<feature type="transmembrane region" description="Helical" evidence="11">
    <location>
        <begin position="50"/>
        <end position="76"/>
    </location>
</feature>
<keyword evidence="8 11" id="KW-1133">Transmembrane helix</keyword>
<evidence type="ECO:0000256" key="8">
    <source>
        <dbReference type="ARBA" id="ARBA00022989"/>
    </source>
</evidence>
<dbReference type="PIRSF" id="PIRSF006648">
    <property type="entry name" value="DrrB"/>
    <property type="match status" value="1"/>
</dbReference>
<keyword evidence="4 11" id="KW-1003">Cell membrane</keyword>
<evidence type="ECO:0000256" key="10">
    <source>
        <dbReference type="ARBA" id="ARBA00023136"/>
    </source>
</evidence>
<comment type="similarity">
    <text evidence="2 11">Belongs to the ABC-2 integral membrane protein family.</text>
</comment>
<dbReference type="PANTHER" id="PTHR30413">
    <property type="entry name" value="INNER MEMBRANE TRANSPORT PERMEASE"/>
    <property type="match status" value="1"/>
</dbReference>
<evidence type="ECO:0000256" key="9">
    <source>
        <dbReference type="ARBA" id="ARBA00023047"/>
    </source>
</evidence>
<keyword evidence="5" id="KW-0762">Sugar transport</keyword>
<keyword evidence="14" id="KW-1185">Reference proteome</keyword>
<dbReference type="EMBL" id="CP023406">
    <property type="protein sequence ID" value="ATD68540.1"/>
    <property type="molecule type" value="Genomic_DNA"/>
</dbReference>
<evidence type="ECO:0000256" key="3">
    <source>
        <dbReference type="ARBA" id="ARBA00022448"/>
    </source>
</evidence>
<gene>
    <name evidence="13" type="ORF">CNR27_14765</name>
</gene>
<feature type="transmembrane region" description="Helical" evidence="11">
    <location>
        <begin position="175"/>
        <end position="194"/>
    </location>
</feature>
<dbReference type="GO" id="GO:0015774">
    <property type="term" value="P:polysaccharide transport"/>
    <property type="evidence" value="ECO:0007669"/>
    <property type="project" value="UniProtKB-KW"/>
</dbReference>
<feature type="transmembrane region" description="Helical" evidence="11">
    <location>
        <begin position="88"/>
        <end position="105"/>
    </location>
</feature>
<dbReference type="Pfam" id="PF01061">
    <property type="entry name" value="ABC2_membrane"/>
    <property type="match status" value="1"/>
</dbReference>
<protein>
    <recommendedName>
        <fullName evidence="11">Transport permease protein</fullName>
    </recommendedName>
</protein>
<dbReference type="KEGG" id="lum:CNR27_14765"/>
<dbReference type="InterPro" id="IPR047817">
    <property type="entry name" value="ABC2_TM_bact-type"/>
</dbReference>
<evidence type="ECO:0000256" key="2">
    <source>
        <dbReference type="ARBA" id="ARBA00007783"/>
    </source>
</evidence>
<dbReference type="GO" id="GO:0015920">
    <property type="term" value="P:lipopolysaccharide transport"/>
    <property type="evidence" value="ECO:0007669"/>
    <property type="project" value="TreeGrafter"/>
</dbReference>
<dbReference type="InterPro" id="IPR000412">
    <property type="entry name" value="ABC_2_transport"/>
</dbReference>
<evidence type="ECO:0000313" key="14">
    <source>
        <dbReference type="Proteomes" id="UP000218968"/>
    </source>
</evidence>
<evidence type="ECO:0000313" key="13">
    <source>
        <dbReference type="EMBL" id="ATD68540.1"/>
    </source>
</evidence>
<accession>A0A290XHC7</accession>
<feature type="transmembrane region" description="Helical" evidence="11">
    <location>
        <begin position="257"/>
        <end position="278"/>
    </location>
</feature>